<protein>
    <submittedName>
        <fullName evidence="1">Uncharacterized protein</fullName>
    </submittedName>
</protein>
<name>M8BHC1_AEGTA</name>
<dbReference type="PANTHER" id="PTHR47074:SF70">
    <property type="entry name" value="OS07G0513450 PROTEIN"/>
    <property type="match status" value="1"/>
</dbReference>
<dbReference type="EnsemblPlants" id="EMT21143">
    <property type="protein sequence ID" value="EMT21143"/>
    <property type="gene ID" value="F775_01097"/>
</dbReference>
<dbReference type="CDD" id="cd06222">
    <property type="entry name" value="RNase_H_like"/>
    <property type="match status" value="1"/>
</dbReference>
<dbReference type="GO" id="GO:0003676">
    <property type="term" value="F:nucleic acid binding"/>
    <property type="evidence" value="ECO:0007669"/>
    <property type="project" value="InterPro"/>
</dbReference>
<dbReference type="GO" id="GO:0004523">
    <property type="term" value="F:RNA-DNA hybrid ribonuclease activity"/>
    <property type="evidence" value="ECO:0007669"/>
    <property type="project" value="InterPro"/>
</dbReference>
<reference evidence="1" key="1">
    <citation type="submission" date="2015-06" db="UniProtKB">
        <authorList>
            <consortium name="EnsemblPlants"/>
        </authorList>
    </citation>
    <scope>IDENTIFICATION</scope>
</reference>
<dbReference type="InterPro" id="IPR044730">
    <property type="entry name" value="RNase_H-like_dom_plant"/>
</dbReference>
<dbReference type="InterPro" id="IPR052929">
    <property type="entry name" value="RNase_H-like_EbsB-rel"/>
</dbReference>
<sequence>MQESEEALVASPNGRNQRETSKSSDPISMFDEIFCLTEEDRMKVCILFWVWWHERNKANAGDQMKSLDDIIASINYHVFECRNHKKQSSTQKQDSIICWSPPPSGILKINTDGAFHESSLSGGWGFTVRNDSVVLMAAGAGNLEHVSNALHTEALAMLYAISTTTQMGCNRVIFETDSVVLKQAISSEEYDLSTLGAVFQEIKFQLNVAFDDVNVSVCPRSCNVAAHSLAADGVRLGDGEYETWLGYFPEFVVNSVAGDSPSLNL</sequence>
<accession>M8BHC1</accession>
<dbReference type="ExpressionAtlas" id="M8BHC1">
    <property type="expression patterns" value="baseline"/>
</dbReference>
<dbReference type="InterPro" id="IPR012337">
    <property type="entry name" value="RNaseH-like_sf"/>
</dbReference>
<dbReference type="AlphaFoldDB" id="M8BHC1"/>
<dbReference type="Pfam" id="PF13456">
    <property type="entry name" value="RVT_3"/>
    <property type="match status" value="1"/>
</dbReference>
<dbReference type="PANTHER" id="PTHR47074">
    <property type="entry name" value="BNAC02G40300D PROTEIN"/>
    <property type="match status" value="1"/>
</dbReference>
<dbReference type="SUPFAM" id="SSF53098">
    <property type="entry name" value="Ribonuclease H-like"/>
    <property type="match status" value="1"/>
</dbReference>
<dbReference type="InterPro" id="IPR002156">
    <property type="entry name" value="RNaseH_domain"/>
</dbReference>
<dbReference type="Gene3D" id="3.30.420.10">
    <property type="entry name" value="Ribonuclease H-like superfamily/Ribonuclease H"/>
    <property type="match status" value="1"/>
</dbReference>
<organism evidence="1">
    <name type="scientific">Aegilops tauschii</name>
    <name type="common">Tausch's goatgrass</name>
    <name type="synonym">Aegilops squarrosa</name>
    <dbReference type="NCBI Taxonomy" id="37682"/>
    <lineage>
        <taxon>Eukaryota</taxon>
        <taxon>Viridiplantae</taxon>
        <taxon>Streptophyta</taxon>
        <taxon>Embryophyta</taxon>
        <taxon>Tracheophyta</taxon>
        <taxon>Spermatophyta</taxon>
        <taxon>Magnoliopsida</taxon>
        <taxon>Liliopsida</taxon>
        <taxon>Poales</taxon>
        <taxon>Poaceae</taxon>
        <taxon>BOP clade</taxon>
        <taxon>Pooideae</taxon>
        <taxon>Triticodae</taxon>
        <taxon>Triticeae</taxon>
        <taxon>Triticinae</taxon>
        <taxon>Aegilops</taxon>
    </lineage>
</organism>
<evidence type="ECO:0000313" key="1">
    <source>
        <dbReference type="EnsemblPlants" id="EMT21143"/>
    </source>
</evidence>
<proteinExistence type="predicted"/>
<dbReference type="InterPro" id="IPR036397">
    <property type="entry name" value="RNaseH_sf"/>
</dbReference>